<dbReference type="InterPro" id="IPR044242">
    <property type="entry name" value="LTD-like"/>
</dbReference>
<dbReference type="AlphaFoldDB" id="A0A830HYD2"/>
<dbReference type="GO" id="GO:0006886">
    <property type="term" value="P:intracellular protein transport"/>
    <property type="evidence" value="ECO:0007669"/>
    <property type="project" value="InterPro"/>
</dbReference>
<dbReference type="GO" id="GO:0090391">
    <property type="term" value="P:granum assembly"/>
    <property type="evidence" value="ECO:0007669"/>
    <property type="project" value="InterPro"/>
</dbReference>
<dbReference type="GO" id="GO:0009941">
    <property type="term" value="C:chloroplast envelope"/>
    <property type="evidence" value="ECO:0007669"/>
    <property type="project" value="TreeGrafter"/>
</dbReference>
<keyword evidence="2" id="KW-1185">Reference proteome</keyword>
<proteinExistence type="predicted"/>
<evidence type="ECO:0000313" key="2">
    <source>
        <dbReference type="Proteomes" id="UP000660262"/>
    </source>
</evidence>
<name>A0A830HYD2_9CHLO</name>
<dbReference type="PANTHER" id="PTHR47317:SF1">
    <property type="entry name" value="PROTEIN LHCP TRANSLOCATION DEFECT"/>
    <property type="match status" value="1"/>
</dbReference>
<dbReference type="EMBL" id="BNJQ01000031">
    <property type="protein sequence ID" value="GHP10820.1"/>
    <property type="molecule type" value="Genomic_DNA"/>
</dbReference>
<comment type="caution">
    <text evidence="1">The sequence shown here is derived from an EMBL/GenBank/DDBJ whole genome shotgun (WGS) entry which is preliminary data.</text>
</comment>
<protein>
    <submittedName>
        <fullName evidence="1">Uncharacterized protein</fullName>
    </submittedName>
</protein>
<dbReference type="GO" id="GO:0009570">
    <property type="term" value="C:chloroplast stroma"/>
    <property type="evidence" value="ECO:0007669"/>
    <property type="project" value="InterPro"/>
</dbReference>
<organism evidence="1 2">
    <name type="scientific">Pycnococcus provasolii</name>
    <dbReference type="NCBI Taxonomy" id="41880"/>
    <lineage>
        <taxon>Eukaryota</taxon>
        <taxon>Viridiplantae</taxon>
        <taxon>Chlorophyta</taxon>
        <taxon>Pseudoscourfieldiophyceae</taxon>
        <taxon>Pseudoscourfieldiales</taxon>
        <taxon>Pycnococcaceae</taxon>
        <taxon>Pycnococcus</taxon>
    </lineage>
</organism>
<sequence length="169" mass="18184">MSSSLMSTSRYTSNIRRPGNCGVSGVIIRHNPSSSSAPRGRGDSSHVCGVFARFKKAIGAGEGDGSADGSVKSVYGDLSRDEYEYDDVEQYYNYMGLNAIGIEYSVFQEPINAGMHPADCILMLAAMEADMPKIEEMLTAGANPDATNHEGKTVKELAKNDEVCDELSK</sequence>
<accession>A0A830HYD2</accession>
<dbReference type="Proteomes" id="UP000660262">
    <property type="component" value="Unassembled WGS sequence"/>
</dbReference>
<dbReference type="PANTHER" id="PTHR47317">
    <property type="entry name" value="PROTEIN LHCP TRANSLOCATION DEFECT"/>
    <property type="match status" value="1"/>
</dbReference>
<dbReference type="OrthoDB" id="495235at2759"/>
<evidence type="ECO:0000313" key="1">
    <source>
        <dbReference type="EMBL" id="GHP10820.1"/>
    </source>
</evidence>
<reference evidence="1" key="1">
    <citation type="submission" date="2020-10" db="EMBL/GenBank/DDBJ databases">
        <title>Unveiling of a novel bifunctional photoreceptor, Dualchrome1, isolated from a cosmopolitan green alga.</title>
        <authorList>
            <person name="Suzuki S."/>
            <person name="Kawachi M."/>
        </authorList>
    </citation>
    <scope>NUCLEOTIDE SEQUENCE</scope>
    <source>
        <strain evidence="1">NIES 2893</strain>
    </source>
</reference>
<gene>
    <name evidence="1" type="ORF">PPROV_000955100</name>
</gene>